<dbReference type="Pfam" id="PF05699">
    <property type="entry name" value="Dimer_Tnp_hAT"/>
    <property type="match status" value="1"/>
</dbReference>
<dbReference type="PANTHER" id="PTHR47611">
    <property type="entry name" value="HAT DIMERISATION DOMAIN, C-TERMINAL"/>
    <property type="match status" value="1"/>
</dbReference>
<dbReference type="EMBL" id="KN818371">
    <property type="protein sequence ID" value="KIL57399.1"/>
    <property type="molecule type" value="Genomic_DNA"/>
</dbReference>
<evidence type="ECO:0000256" key="1">
    <source>
        <dbReference type="SAM" id="MobiDB-lite"/>
    </source>
</evidence>
<dbReference type="OrthoDB" id="3262464at2759"/>
<feature type="domain" description="HAT C-terminal dimerisation" evidence="2">
    <location>
        <begin position="94"/>
        <end position="172"/>
    </location>
</feature>
<keyword evidence="4" id="KW-1185">Reference proteome</keyword>
<gene>
    <name evidence="3" type="ORF">M378DRAFT_47871</name>
</gene>
<organism evidence="3 4">
    <name type="scientific">Amanita muscaria (strain Koide BX008)</name>
    <dbReference type="NCBI Taxonomy" id="946122"/>
    <lineage>
        <taxon>Eukaryota</taxon>
        <taxon>Fungi</taxon>
        <taxon>Dikarya</taxon>
        <taxon>Basidiomycota</taxon>
        <taxon>Agaricomycotina</taxon>
        <taxon>Agaricomycetes</taxon>
        <taxon>Agaricomycetidae</taxon>
        <taxon>Agaricales</taxon>
        <taxon>Pluteineae</taxon>
        <taxon>Amanitaceae</taxon>
        <taxon>Amanita</taxon>
    </lineage>
</organism>
<dbReference type="SUPFAM" id="SSF53098">
    <property type="entry name" value="Ribonuclease H-like"/>
    <property type="match status" value="1"/>
</dbReference>
<dbReference type="PANTHER" id="PTHR47611:SF1">
    <property type="entry name" value="CCHC-TYPE DOMAIN-CONTAINING PROTEIN"/>
    <property type="match status" value="1"/>
</dbReference>
<proteinExistence type="predicted"/>
<feature type="compositionally biased region" description="Polar residues" evidence="1">
    <location>
        <begin position="45"/>
        <end position="59"/>
    </location>
</feature>
<evidence type="ECO:0000259" key="2">
    <source>
        <dbReference type="Pfam" id="PF05699"/>
    </source>
</evidence>
<dbReference type="AlphaFoldDB" id="A0A0C2STN4"/>
<feature type="region of interest" description="Disordered" evidence="1">
    <location>
        <begin position="45"/>
        <end position="69"/>
    </location>
</feature>
<dbReference type="GO" id="GO:0046983">
    <property type="term" value="F:protein dimerization activity"/>
    <property type="evidence" value="ECO:0007669"/>
    <property type="project" value="InterPro"/>
</dbReference>
<sequence>MMWGGDEEKRAEQARGNKDAKNWQDEAQKVVETAMRLYWNSRPTAPQSLNVHESNPAPINNNDSDSDSNDIMAEYERHRRTLISQDIDEDWNSELRRYLKDMPNGVDVNTDLVDWWSNNAKLYPTLSRIALDVLPSQASSVPCERAFSSAKLTGSDRRSRMKAEIFEILQILKAKWRGNLINL</sequence>
<evidence type="ECO:0000313" key="3">
    <source>
        <dbReference type="EMBL" id="KIL57399.1"/>
    </source>
</evidence>
<feature type="region of interest" description="Disordered" evidence="1">
    <location>
        <begin position="1"/>
        <end position="27"/>
    </location>
</feature>
<evidence type="ECO:0000313" key="4">
    <source>
        <dbReference type="Proteomes" id="UP000054549"/>
    </source>
</evidence>
<reference evidence="3 4" key="1">
    <citation type="submission" date="2014-04" db="EMBL/GenBank/DDBJ databases">
        <title>Evolutionary Origins and Diversification of the Mycorrhizal Mutualists.</title>
        <authorList>
            <consortium name="DOE Joint Genome Institute"/>
            <consortium name="Mycorrhizal Genomics Consortium"/>
            <person name="Kohler A."/>
            <person name="Kuo A."/>
            <person name="Nagy L.G."/>
            <person name="Floudas D."/>
            <person name="Copeland A."/>
            <person name="Barry K.W."/>
            <person name="Cichocki N."/>
            <person name="Veneault-Fourrey C."/>
            <person name="LaButti K."/>
            <person name="Lindquist E.A."/>
            <person name="Lipzen A."/>
            <person name="Lundell T."/>
            <person name="Morin E."/>
            <person name="Murat C."/>
            <person name="Riley R."/>
            <person name="Ohm R."/>
            <person name="Sun H."/>
            <person name="Tunlid A."/>
            <person name="Henrissat B."/>
            <person name="Grigoriev I.V."/>
            <person name="Hibbett D.S."/>
            <person name="Martin F."/>
        </authorList>
    </citation>
    <scope>NUCLEOTIDE SEQUENCE [LARGE SCALE GENOMIC DNA]</scope>
    <source>
        <strain evidence="3 4">Koide BX008</strain>
    </source>
</reference>
<protein>
    <recommendedName>
        <fullName evidence="2">HAT C-terminal dimerisation domain-containing protein</fullName>
    </recommendedName>
</protein>
<dbReference type="InterPro" id="IPR012337">
    <property type="entry name" value="RNaseH-like_sf"/>
</dbReference>
<dbReference type="InterPro" id="IPR008906">
    <property type="entry name" value="HATC_C_dom"/>
</dbReference>
<feature type="non-terminal residue" evidence="3">
    <location>
        <position position="183"/>
    </location>
</feature>
<accession>A0A0C2STN4</accession>
<dbReference type="InParanoid" id="A0A0C2STN4"/>
<dbReference type="Proteomes" id="UP000054549">
    <property type="component" value="Unassembled WGS sequence"/>
</dbReference>
<dbReference type="HOGENOM" id="CLU_009123_9_0_1"/>
<name>A0A0C2STN4_AMAMK</name>